<evidence type="ECO:0000313" key="3">
    <source>
        <dbReference type="EMBL" id="PWR21978.1"/>
    </source>
</evidence>
<dbReference type="AlphaFoldDB" id="A0A317E4D1"/>
<comment type="caution">
    <text evidence="3">The sequence shown here is derived from an EMBL/GenBank/DDBJ whole genome shotgun (WGS) entry which is preliminary data.</text>
</comment>
<dbReference type="InterPro" id="IPR029063">
    <property type="entry name" value="SAM-dependent_MTases_sf"/>
</dbReference>
<feature type="region of interest" description="Disordered" evidence="1">
    <location>
        <begin position="354"/>
        <end position="398"/>
    </location>
</feature>
<dbReference type="InterPro" id="IPR013216">
    <property type="entry name" value="Methyltransf_11"/>
</dbReference>
<name>A0A317E4D1_9PROT</name>
<protein>
    <recommendedName>
        <fullName evidence="2">Methyltransferase type 11 domain-containing protein</fullName>
    </recommendedName>
</protein>
<proteinExistence type="predicted"/>
<evidence type="ECO:0000259" key="2">
    <source>
        <dbReference type="Pfam" id="PF08241"/>
    </source>
</evidence>
<organism evidence="3 4">
    <name type="scientific">Zavarzinia compransoris</name>
    <dbReference type="NCBI Taxonomy" id="1264899"/>
    <lineage>
        <taxon>Bacteria</taxon>
        <taxon>Pseudomonadati</taxon>
        <taxon>Pseudomonadota</taxon>
        <taxon>Alphaproteobacteria</taxon>
        <taxon>Rhodospirillales</taxon>
        <taxon>Zavarziniaceae</taxon>
        <taxon>Zavarzinia</taxon>
    </lineage>
</organism>
<dbReference type="EMBL" id="QGLF01000002">
    <property type="protein sequence ID" value="PWR21978.1"/>
    <property type="molecule type" value="Genomic_DNA"/>
</dbReference>
<feature type="compositionally biased region" description="Basic and acidic residues" evidence="1">
    <location>
        <begin position="384"/>
        <end position="398"/>
    </location>
</feature>
<dbReference type="SUPFAM" id="SSF53335">
    <property type="entry name" value="S-adenosyl-L-methionine-dependent methyltransferases"/>
    <property type="match status" value="1"/>
</dbReference>
<accession>A0A317E4D1</accession>
<evidence type="ECO:0000313" key="4">
    <source>
        <dbReference type="Proteomes" id="UP000246077"/>
    </source>
</evidence>
<reference evidence="4" key="1">
    <citation type="submission" date="2018-05" db="EMBL/GenBank/DDBJ databases">
        <title>Zavarzinia sp. HR-AS.</title>
        <authorList>
            <person name="Lee Y."/>
            <person name="Jeon C.O."/>
        </authorList>
    </citation>
    <scope>NUCLEOTIDE SEQUENCE [LARGE SCALE GENOMIC DNA]</scope>
    <source>
        <strain evidence="4">DSM 1231</strain>
    </source>
</reference>
<gene>
    <name evidence="3" type="ORF">DKG75_08340</name>
</gene>
<dbReference type="OrthoDB" id="9811589at2"/>
<dbReference type="GO" id="GO:0008757">
    <property type="term" value="F:S-adenosylmethionine-dependent methyltransferase activity"/>
    <property type="evidence" value="ECO:0007669"/>
    <property type="project" value="InterPro"/>
</dbReference>
<feature type="domain" description="Methyltransferase type 11" evidence="2">
    <location>
        <begin position="139"/>
        <end position="230"/>
    </location>
</feature>
<dbReference type="Gene3D" id="3.40.50.150">
    <property type="entry name" value="Vaccinia Virus protein VP39"/>
    <property type="match status" value="1"/>
</dbReference>
<keyword evidence="4" id="KW-1185">Reference proteome</keyword>
<evidence type="ECO:0000256" key="1">
    <source>
        <dbReference type="SAM" id="MobiDB-lite"/>
    </source>
</evidence>
<dbReference type="Proteomes" id="UP000246077">
    <property type="component" value="Unassembled WGS sequence"/>
</dbReference>
<sequence>MSGPHRLRCVETGALFAPQPGTLVHAPVGYPYPQMDGVPSLQTRARSAAELDAQIDAIRRGGRDAVLGWLAAWSARQGCRLDALRRVVTPGARGGFLADWAAYCGAADHYFLVRWACPSYLATLAFLDDMAGRRIACLASGVGHLSNLLRAVRPRPALTLLDGNLIHLLVARAYMAPGEQAICAELDDPLPLPDESFDLATMNDAFHYIDAKLSLLAEMRRIVTPDGAALILHIHDPRDLRGETVPGAPIAPVDFALLARQAGWRHCAFYAEAELAAGVVRHGAAFTPRPRAAADLPPGPYAVRLLKGEVSATRPWRLAAGRDGLRLNPIYRMSGDGRYRLDWRGSARNQLEFGHTPLPPDLAPDPAAADAGDLFRRGILVPDPDAHQHTKGETDDRP</sequence>
<dbReference type="CDD" id="cd02440">
    <property type="entry name" value="AdoMet_MTases"/>
    <property type="match status" value="1"/>
</dbReference>
<dbReference type="RefSeq" id="WP_109920623.1">
    <property type="nucleotide sequence ID" value="NZ_QGLF01000002.1"/>
</dbReference>
<dbReference type="Pfam" id="PF08241">
    <property type="entry name" value="Methyltransf_11"/>
    <property type="match status" value="1"/>
</dbReference>